<accession>A0A929L200</accession>
<dbReference type="AlphaFoldDB" id="A0A929L200"/>
<protein>
    <recommendedName>
        <fullName evidence="3">Lipoprotein</fullName>
    </recommendedName>
</protein>
<dbReference type="RefSeq" id="WP_194114187.1">
    <property type="nucleotide sequence ID" value="NZ_JADFFL010000016.1"/>
</dbReference>
<dbReference type="Proteomes" id="UP000622475">
    <property type="component" value="Unassembled WGS sequence"/>
</dbReference>
<comment type="caution">
    <text evidence="1">The sequence shown here is derived from an EMBL/GenBank/DDBJ whole genome shotgun (WGS) entry which is preliminary data.</text>
</comment>
<gene>
    <name evidence="1" type="ORF">IRJ16_22560</name>
</gene>
<sequence length="95" mass="11027">MRYLTLLIIAFSLTACHSKPGPKDKWLQDTLAELRKKADFKPLPLHEAYDFINKYYLPKLDSLPIHRTIFVHPLTGKDFQLVFKNDSALLGSKHF</sequence>
<keyword evidence="2" id="KW-1185">Reference proteome</keyword>
<organism evidence="1 2">
    <name type="scientific">Mucilaginibacter myungsuensis</name>
    <dbReference type="NCBI Taxonomy" id="649104"/>
    <lineage>
        <taxon>Bacteria</taxon>
        <taxon>Pseudomonadati</taxon>
        <taxon>Bacteroidota</taxon>
        <taxon>Sphingobacteriia</taxon>
        <taxon>Sphingobacteriales</taxon>
        <taxon>Sphingobacteriaceae</taxon>
        <taxon>Mucilaginibacter</taxon>
    </lineage>
</organism>
<dbReference type="EMBL" id="JADFFL010000016">
    <property type="protein sequence ID" value="MBE9664678.1"/>
    <property type="molecule type" value="Genomic_DNA"/>
</dbReference>
<reference evidence="1" key="1">
    <citation type="submission" date="2020-10" db="EMBL/GenBank/DDBJ databases">
        <title>Mucilaginibacter mali sp. nov., isolated from rhizosphere soil of apple orchard.</title>
        <authorList>
            <person name="Lee J.-S."/>
            <person name="Kim H.S."/>
            <person name="Kim J.-S."/>
        </authorList>
    </citation>
    <scope>NUCLEOTIDE SEQUENCE</scope>
    <source>
        <strain evidence="1">KCTC 22746</strain>
    </source>
</reference>
<proteinExistence type="predicted"/>
<name>A0A929L200_9SPHI</name>
<dbReference type="PROSITE" id="PS51257">
    <property type="entry name" value="PROKAR_LIPOPROTEIN"/>
    <property type="match status" value="1"/>
</dbReference>
<evidence type="ECO:0000313" key="1">
    <source>
        <dbReference type="EMBL" id="MBE9664678.1"/>
    </source>
</evidence>
<evidence type="ECO:0008006" key="3">
    <source>
        <dbReference type="Google" id="ProtNLM"/>
    </source>
</evidence>
<evidence type="ECO:0000313" key="2">
    <source>
        <dbReference type="Proteomes" id="UP000622475"/>
    </source>
</evidence>